<gene>
    <name evidence="1" type="ORF">RY831_04750</name>
</gene>
<accession>A0ABU6J4Q9</accession>
<proteinExistence type="predicted"/>
<name>A0ABU6J4Q9_9BURK</name>
<evidence type="ECO:0000313" key="2">
    <source>
        <dbReference type="Proteomes" id="UP001352263"/>
    </source>
</evidence>
<dbReference type="Proteomes" id="UP001352263">
    <property type="component" value="Unassembled WGS sequence"/>
</dbReference>
<organism evidence="1 2">
    <name type="scientific">Noviherbaspirillum album</name>
    <dbReference type="NCBI Taxonomy" id="3080276"/>
    <lineage>
        <taxon>Bacteria</taxon>
        <taxon>Pseudomonadati</taxon>
        <taxon>Pseudomonadota</taxon>
        <taxon>Betaproteobacteria</taxon>
        <taxon>Burkholderiales</taxon>
        <taxon>Oxalobacteraceae</taxon>
        <taxon>Noviherbaspirillum</taxon>
    </lineage>
</organism>
<dbReference type="EMBL" id="JAWIIV010000002">
    <property type="protein sequence ID" value="MEC4718443.1"/>
    <property type="molecule type" value="Genomic_DNA"/>
</dbReference>
<comment type="caution">
    <text evidence="1">The sequence shown here is derived from an EMBL/GenBank/DDBJ whole genome shotgun (WGS) entry which is preliminary data.</text>
</comment>
<reference evidence="1 2" key="1">
    <citation type="submission" date="2023-10" db="EMBL/GenBank/DDBJ databases">
        <title>Noviherbaspirillum sp. CPCC 100848 genome assembly.</title>
        <authorList>
            <person name="Li X.Y."/>
            <person name="Fang X.M."/>
        </authorList>
    </citation>
    <scope>NUCLEOTIDE SEQUENCE [LARGE SCALE GENOMIC DNA]</scope>
    <source>
        <strain evidence="1 2">CPCC 100848</strain>
    </source>
</reference>
<evidence type="ECO:0008006" key="3">
    <source>
        <dbReference type="Google" id="ProtNLM"/>
    </source>
</evidence>
<evidence type="ECO:0000313" key="1">
    <source>
        <dbReference type="EMBL" id="MEC4718443.1"/>
    </source>
</evidence>
<protein>
    <recommendedName>
        <fullName evidence="3">Transposase</fullName>
    </recommendedName>
</protein>
<sequence length="62" mass="6839">MRKKRFAVGQIVVALKEAEVGMPAQNDPPHRQHGADRLSLEEAVCRSRQRSGSLTQAIAGRE</sequence>
<keyword evidence="2" id="KW-1185">Reference proteome</keyword>